<comment type="caution">
    <text evidence="1">The sequence shown here is derived from an EMBL/GenBank/DDBJ whole genome shotgun (WGS) entry which is preliminary data.</text>
</comment>
<gene>
    <name evidence="1" type="ORF">CLHOM_15350</name>
</gene>
<dbReference type="Proteomes" id="UP000037043">
    <property type="component" value="Unassembled WGS sequence"/>
</dbReference>
<organism evidence="1 2">
    <name type="scientific">Clostridium homopropionicum DSM 5847</name>
    <dbReference type="NCBI Taxonomy" id="1121318"/>
    <lineage>
        <taxon>Bacteria</taxon>
        <taxon>Bacillati</taxon>
        <taxon>Bacillota</taxon>
        <taxon>Clostridia</taxon>
        <taxon>Eubacteriales</taxon>
        <taxon>Clostridiaceae</taxon>
        <taxon>Clostridium</taxon>
    </lineage>
</organism>
<proteinExistence type="predicted"/>
<reference evidence="2" key="1">
    <citation type="submission" date="2015-08" db="EMBL/GenBank/DDBJ databases">
        <title>Genome sequence of the strict anaerobe Clostridium homopropionicum LuHBu1 (DSM 5847T).</title>
        <authorList>
            <person name="Poehlein A."/>
            <person name="Beck M."/>
            <person name="Schiel-Bengelsdorf B."/>
            <person name="Bengelsdorf F.R."/>
            <person name="Daniel R."/>
            <person name="Duerre P."/>
        </authorList>
    </citation>
    <scope>NUCLEOTIDE SEQUENCE [LARGE SCALE GENOMIC DNA]</scope>
    <source>
        <strain evidence="2">DSM 5847</strain>
    </source>
</reference>
<dbReference type="STRING" id="36844.SAMN04488501_1128"/>
<evidence type="ECO:0000313" key="1">
    <source>
        <dbReference type="EMBL" id="KOA19970.1"/>
    </source>
</evidence>
<name>A0A0L6ZAG9_9CLOT</name>
<sequence length="470" mass="51900">MKKKKIISMVLAAGLTVGGTGFLPVKALAATNDKVQVINAVVSQKDLKQQSYDLLNKIKENPTEADIKAARKMISGISDLRYTSAYIYLLNLYVDKNIDKGISPIDELLNASAKNQSITSMEQKFGLNTSLLAENLSEEEQMAMAQILPIINTLSFGMDSKMKTSDENKKIQIEGTIDISVMNMPVEAKMWIDMDITGATPKMKYIIEIPNSIKMFLPAEFKDKQYLVYDMETILKASGANGAQMAGFGDIMKSAEVFNKKFTASFNDFIKIADGKYDLVSRGDLATLDKETAQEVSKLYKIDLNNEKLLGIVNDALKDYSMKKVIKNYINDSMKLDPTIKGQEMTDKDFEEGIGEITKALGQLGDSLRLDMTLECGVNKEGYISYQKGSLKVTVDSAKLNALNAAENQKQNAANTKAASSKYTFTLNFDSKLSNINKEIKLAPMPEVNEQNSIDIMQLLIASSSVQPGM</sequence>
<dbReference type="PATRIC" id="fig|1121318.3.peg.1544"/>
<dbReference type="RefSeq" id="WP_052221100.1">
    <property type="nucleotide sequence ID" value="NZ_LHUR01000021.1"/>
</dbReference>
<protein>
    <submittedName>
        <fullName evidence="1">Uncharacterized protein</fullName>
    </submittedName>
</protein>
<dbReference type="EMBL" id="LHUR01000021">
    <property type="protein sequence ID" value="KOA19970.1"/>
    <property type="molecule type" value="Genomic_DNA"/>
</dbReference>
<keyword evidence="2" id="KW-1185">Reference proteome</keyword>
<accession>A0A0L6ZAG9</accession>
<dbReference type="AlphaFoldDB" id="A0A0L6ZAG9"/>
<evidence type="ECO:0000313" key="2">
    <source>
        <dbReference type="Proteomes" id="UP000037043"/>
    </source>
</evidence>